<evidence type="ECO:0000313" key="2">
    <source>
        <dbReference type="Proteomes" id="UP001239111"/>
    </source>
</evidence>
<proteinExistence type="predicted"/>
<name>A0ACC2NT98_9HYME</name>
<evidence type="ECO:0000313" key="1">
    <source>
        <dbReference type="EMBL" id="KAJ8674086.1"/>
    </source>
</evidence>
<gene>
    <name evidence="1" type="ORF">QAD02_005348</name>
</gene>
<organism evidence="1 2">
    <name type="scientific">Eretmocerus hayati</name>
    <dbReference type="NCBI Taxonomy" id="131215"/>
    <lineage>
        <taxon>Eukaryota</taxon>
        <taxon>Metazoa</taxon>
        <taxon>Ecdysozoa</taxon>
        <taxon>Arthropoda</taxon>
        <taxon>Hexapoda</taxon>
        <taxon>Insecta</taxon>
        <taxon>Pterygota</taxon>
        <taxon>Neoptera</taxon>
        <taxon>Endopterygota</taxon>
        <taxon>Hymenoptera</taxon>
        <taxon>Apocrita</taxon>
        <taxon>Proctotrupomorpha</taxon>
        <taxon>Chalcidoidea</taxon>
        <taxon>Aphelinidae</taxon>
        <taxon>Aphelininae</taxon>
        <taxon>Eretmocerus</taxon>
    </lineage>
</organism>
<comment type="caution">
    <text evidence="1">The sequence shown here is derived from an EMBL/GenBank/DDBJ whole genome shotgun (WGS) entry which is preliminary data.</text>
</comment>
<sequence>MPHKYIGRTTDFKGKTLWQLLGNLKNFGVGRTVARNRFMRYPEPSYNKVLQVEALPNDEVGYDIKRKVIVLVERVFRGLKYEFPIQMESATYKSDYVLIPKCELHKFTQCKEVWKKKSLPPTMDLPPLTALLLNQQMKMNSTDNEVQPKMKVMYNRTGIKTYQPAETPSEAEVPEFTLGLGTPATSRLYKNIKD</sequence>
<reference evidence="1" key="1">
    <citation type="submission" date="2023-04" db="EMBL/GenBank/DDBJ databases">
        <title>A chromosome-level genome assembly of the parasitoid wasp Eretmocerus hayati.</title>
        <authorList>
            <person name="Zhong Y."/>
            <person name="Liu S."/>
            <person name="Liu Y."/>
        </authorList>
    </citation>
    <scope>NUCLEOTIDE SEQUENCE</scope>
    <source>
        <strain evidence="1">ZJU_SS_LIU_2023</strain>
    </source>
</reference>
<keyword evidence="2" id="KW-1185">Reference proteome</keyword>
<dbReference type="Proteomes" id="UP001239111">
    <property type="component" value="Chromosome 3"/>
</dbReference>
<protein>
    <submittedName>
        <fullName evidence="1">Uncharacterized protein</fullName>
    </submittedName>
</protein>
<accession>A0ACC2NT98</accession>
<dbReference type="EMBL" id="CM056743">
    <property type="protein sequence ID" value="KAJ8674086.1"/>
    <property type="molecule type" value="Genomic_DNA"/>
</dbReference>